<dbReference type="OrthoDB" id="245915at2759"/>
<evidence type="ECO:0000256" key="1">
    <source>
        <dbReference type="SAM" id="Coils"/>
    </source>
</evidence>
<reference evidence="3 4" key="1">
    <citation type="submission" date="2013-07" db="EMBL/GenBank/DDBJ databases">
        <authorList>
            <person name="Stoco P.H."/>
            <person name="Wagner G."/>
            <person name="Gerber A."/>
            <person name="Zaha A."/>
            <person name="Thompson C."/>
            <person name="Bartholomeu D.C."/>
            <person name="Luckemeyer D.D."/>
            <person name="Bahia D."/>
            <person name="Loreto E."/>
            <person name="Prestes E.B."/>
            <person name="Lima F.M."/>
            <person name="Rodrigues-Luiz G."/>
            <person name="Vallejo G.A."/>
            <person name="Filho J.F."/>
            <person name="Monteiro K.M."/>
            <person name="Tyler K.M."/>
            <person name="de Almeida L.G."/>
            <person name="Ortiz M.F."/>
            <person name="Siervo M.A."/>
            <person name="de Moraes M.H."/>
            <person name="Cunha O.L."/>
            <person name="Mendonca-Neto R."/>
            <person name="Silva R."/>
            <person name="Teixeira S.M."/>
            <person name="Murta S.M."/>
            <person name="Sincero T.C."/>
            <person name="Mendes T.A."/>
            <person name="Urmenyi T.P."/>
            <person name="Silva V.G."/>
            <person name="da Rocha W.D."/>
            <person name="Andersson B."/>
            <person name="Romanha A.J."/>
            <person name="Steindel M."/>
            <person name="de Vasconcelos A.T."/>
            <person name="Grisard E.C."/>
        </authorList>
    </citation>
    <scope>NUCLEOTIDE SEQUENCE [LARGE SCALE GENOMIC DNA]</scope>
    <source>
        <strain evidence="3 4">SC58</strain>
    </source>
</reference>
<protein>
    <recommendedName>
        <fullName evidence="5">Sfi1 spindle body domain-containing protein</fullName>
    </recommendedName>
</protein>
<evidence type="ECO:0000256" key="2">
    <source>
        <dbReference type="SAM" id="MobiDB-lite"/>
    </source>
</evidence>
<dbReference type="EMBL" id="AUPL01005672">
    <property type="protein sequence ID" value="ESL06651.1"/>
    <property type="molecule type" value="Genomic_DNA"/>
</dbReference>
<comment type="caution">
    <text evidence="3">The sequence shown here is derived from an EMBL/GenBank/DDBJ whole genome shotgun (WGS) entry which is preliminary data.</text>
</comment>
<sequence length="497" mass="58272">MSADRILLEGGGAPSLELQIGGAPLASILVDMMRLIRSQQEELAALRRNAEEGIYRGECGLKQHEEVLSRLSEDVRLQVRPIHHHAQPPMPTMADAVANVECRLGRVERARKLELAARLREVTAKNFLATFYSQWLHHRMRRAASYLLLMQTKKNVWQRYMRRWVRYLSFRMRQLARRRHFTGLIAVQERRLMRRYWCQWTQSAASKLQTRVHWRISSHNAAEMMLRLICRSITRRYLRAWMQFSETTRNAKSRARAALLLEQKTARLLAERYIQRWLDSHRWCQLFVVRLKTLDALRVKTCRNMVRSYFRTWYDILQHRRERYRTLRLISHLHHTSLAALARRYFSRLYAFRLVRREARVVEALEQRLQSLSERADGLQRQLDMGLHTLSHTNSVLARVVDTVMISREPRSALHTLLQDETMLNFMAVPSVGETQHHQEASSSPLAAQPHCCGDSTPAAGPERQSTDEHRCTSASEVLQSLRARLEKTYKVARNEA</sequence>
<organism evidence="3 4">
    <name type="scientific">Trypanosoma rangeli SC58</name>
    <dbReference type="NCBI Taxonomy" id="429131"/>
    <lineage>
        <taxon>Eukaryota</taxon>
        <taxon>Discoba</taxon>
        <taxon>Euglenozoa</taxon>
        <taxon>Kinetoplastea</taxon>
        <taxon>Metakinetoplastina</taxon>
        <taxon>Trypanosomatida</taxon>
        <taxon>Trypanosomatidae</taxon>
        <taxon>Trypanosoma</taxon>
        <taxon>Herpetosoma</taxon>
    </lineage>
</organism>
<feature type="coiled-coil region" evidence="1">
    <location>
        <begin position="355"/>
        <end position="382"/>
    </location>
</feature>
<dbReference type="Proteomes" id="UP000031737">
    <property type="component" value="Unassembled WGS sequence"/>
</dbReference>
<evidence type="ECO:0000313" key="4">
    <source>
        <dbReference type="Proteomes" id="UP000031737"/>
    </source>
</evidence>
<dbReference type="AlphaFoldDB" id="A0A061IXR3"/>
<accession>A0A061IXR3</accession>
<evidence type="ECO:0008006" key="5">
    <source>
        <dbReference type="Google" id="ProtNLM"/>
    </source>
</evidence>
<proteinExistence type="predicted"/>
<keyword evidence="1" id="KW-0175">Coiled coil</keyword>
<gene>
    <name evidence="3" type="ORF">TRSC58_05672</name>
</gene>
<evidence type="ECO:0000313" key="3">
    <source>
        <dbReference type="EMBL" id="ESL06651.1"/>
    </source>
</evidence>
<feature type="region of interest" description="Disordered" evidence="2">
    <location>
        <begin position="434"/>
        <end position="474"/>
    </location>
</feature>
<keyword evidence="4" id="KW-1185">Reference proteome</keyword>
<dbReference type="VEuPathDB" id="TriTrypDB:TRSC58_05672"/>
<name>A0A061IXR3_TRYRA</name>